<dbReference type="SUPFAM" id="SSF53474">
    <property type="entry name" value="alpha/beta-Hydrolases"/>
    <property type="match status" value="1"/>
</dbReference>
<name>A0A2R4M9R2_9HYPH</name>
<keyword evidence="6" id="KW-1185">Reference proteome</keyword>
<evidence type="ECO:0000256" key="3">
    <source>
        <dbReference type="ARBA" id="ARBA00023098"/>
    </source>
</evidence>
<evidence type="ECO:0000256" key="2">
    <source>
        <dbReference type="ARBA" id="ARBA00022963"/>
    </source>
</evidence>
<dbReference type="Gene3D" id="3.40.50.1820">
    <property type="entry name" value="alpha/beta hydrolase"/>
    <property type="match status" value="1"/>
</dbReference>
<keyword evidence="4" id="KW-0472">Membrane</keyword>
<organism evidence="5 6">
    <name type="scientific">Maritalea myrionectae</name>
    <dbReference type="NCBI Taxonomy" id="454601"/>
    <lineage>
        <taxon>Bacteria</taxon>
        <taxon>Pseudomonadati</taxon>
        <taxon>Pseudomonadota</taxon>
        <taxon>Alphaproteobacteria</taxon>
        <taxon>Hyphomicrobiales</taxon>
        <taxon>Devosiaceae</taxon>
        <taxon>Maritalea</taxon>
    </lineage>
</organism>
<dbReference type="GO" id="GO:0016042">
    <property type="term" value="P:lipid catabolic process"/>
    <property type="evidence" value="ECO:0007669"/>
    <property type="project" value="UniProtKB-KW"/>
</dbReference>
<protein>
    <submittedName>
        <fullName evidence="5">1-alkyl-2-acetylglycerophosphocholine esterase</fullName>
    </submittedName>
</protein>
<dbReference type="KEGG" id="mmyr:MXMO3_00116"/>
<proteinExistence type="predicted"/>
<dbReference type="InterPro" id="IPR029058">
    <property type="entry name" value="AB_hydrolase_fold"/>
</dbReference>
<dbReference type="GO" id="GO:0003847">
    <property type="term" value="F:1-alkyl-2-acetylglycerophosphocholine esterase activity"/>
    <property type="evidence" value="ECO:0007669"/>
    <property type="project" value="TreeGrafter"/>
</dbReference>
<keyword evidence="2" id="KW-0442">Lipid degradation</keyword>
<keyword evidence="4" id="KW-1133">Transmembrane helix</keyword>
<keyword evidence="3" id="KW-0443">Lipid metabolism</keyword>
<keyword evidence="1" id="KW-0378">Hydrolase</keyword>
<gene>
    <name evidence="5" type="ORF">MXMO3_00116</name>
</gene>
<evidence type="ECO:0000256" key="1">
    <source>
        <dbReference type="ARBA" id="ARBA00022801"/>
    </source>
</evidence>
<reference evidence="5 6" key="1">
    <citation type="submission" date="2017-05" db="EMBL/GenBank/DDBJ databases">
        <title>Genome Analysis of Maritalea myrionectae HL2708#5.</title>
        <authorList>
            <consortium name="Cotde Inc.-PKNU"/>
            <person name="Jang D."/>
            <person name="Oh H.-M."/>
        </authorList>
    </citation>
    <scope>NUCLEOTIDE SEQUENCE [LARGE SCALE GENOMIC DNA]</scope>
    <source>
        <strain evidence="5 6">HL2708#5</strain>
    </source>
</reference>
<feature type="transmembrane region" description="Helical" evidence="4">
    <location>
        <begin position="53"/>
        <end position="74"/>
    </location>
</feature>
<dbReference type="EMBL" id="CP021330">
    <property type="protein sequence ID" value="AVX02664.1"/>
    <property type="molecule type" value="Genomic_DNA"/>
</dbReference>
<dbReference type="Pfam" id="PF03403">
    <property type="entry name" value="PAF-AH_p_II"/>
    <property type="match status" value="1"/>
</dbReference>
<dbReference type="PANTHER" id="PTHR10272:SF0">
    <property type="entry name" value="PLATELET-ACTIVATING FACTOR ACETYLHYDROLASE"/>
    <property type="match status" value="1"/>
</dbReference>
<evidence type="ECO:0000313" key="6">
    <source>
        <dbReference type="Proteomes" id="UP000258927"/>
    </source>
</evidence>
<evidence type="ECO:0000313" key="5">
    <source>
        <dbReference type="EMBL" id="AVX02664.1"/>
    </source>
</evidence>
<dbReference type="STRING" id="1122213.GCA_000423365_02832"/>
<feature type="transmembrane region" description="Helical" evidence="4">
    <location>
        <begin position="6"/>
        <end position="22"/>
    </location>
</feature>
<dbReference type="AlphaFoldDB" id="A0A2R4M9R2"/>
<accession>A0A2R4M9R2</accession>
<dbReference type="PANTHER" id="PTHR10272">
    <property type="entry name" value="PLATELET-ACTIVATING FACTOR ACETYLHYDROLASE"/>
    <property type="match status" value="1"/>
</dbReference>
<sequence length="505" mass="55854">MFILEITIILFSVLALGALIWRNSMPTNLVYGLILAANLVVVLHWGLGAARWQFMPVYVAVVLAALWALGSKFAPDFMQTILRRTAYILAPLGIGLTLLANWAFPMFELPAPSGPNAIGYREFYVADKDRAEDMTADPNDVRELMVKVWYPAVPDPVAPRKTYWQQADVMSAEMIKGLNLPLPPFLLAHLDQIKTNAMSGAKLKPGDEKLPVLIFSHGSGLMAEQSTIMMEELASHGYVIFSINHPYTSLATFLPDGRIATFKEYADGMGEDPMGQYESIPEVAKLNHYLYEGDDRKKQLDAIEQIPQIAPGMVALEQEEVDRLAADQMLVLDKVEALNKQAGDLFKNRLDLQNIGVFGFSSGGYASLQTCLVDERCAAGINIDGMIFASLVAPALEKPFMFITHIENKLTDILHDKSKAPVYSARLQDTAHASFTDLAIASNIFQAVGYFGEMPHARKTEIENLYVKSFFDKHLKGAKVPMLDAPAKEFPEVEYRADNLSASAS</sequence>
<evidence type="ECO:0000256" key="4">
    <source>
        <dbReference type="SAM" id="Phobius"/>
    </source>
</evidence>
<dbReference type="Proteomes" id="UP000258927">
    <property type="component" value="Chromosome"/>
</dbReference>
<feature type="transmembrane region" description="Helical" evidence="4">
    <location>
        <begin position="29"/>
        <end position="47"/>
    </location>
</feature>
<feature type="transmembrane region" description="Helical" evidence="4">
    <location>
        <begin position="86"/>
        <end position="104"/>
    </location>
</feature>
<keyword evidence="4" id="KW-0812">Transmembrane</keyword>